<dbReference type="HAMAP" id="MF_02225">
    <property type="entry name" value="CoaBC"/>
    <property type="match status" value="1"/>
</dbReference>
<keyword evidence="3 4" id="KW-0436">Ligase</keyword>
<dbReference type="Pfam" id="PF04127">
    <property type="entry name" value="DFP"/>
    <property type="match status" value="1"/>
</dbReference>
<comment type="cofactor">
    <cofactor evidence="3">
        <name>FMN</name>
        <dbReference type="ChEBI" id="CHEBI:58210"/>
    </cofactor>
    <text evidence="3">Binds 1 FMN per subunit.</text>
</comment>
<name>A0A9D1UWJ1_9LACO</name>
<comment type="cofactor">
    <cofactor evidence="3">
        <name>Mg(2+)</name>
        <dbReference type="ChEBI" id="CHEBI:18420"/>
    </cofactor>
</comment>
<reference evidence="7" key="1">
    <citation type="journal article" date="2021" name="PeerJ">
        <title>Extensive microbial diversity within the chicken gut microbiome revealed by metagenomics and culture.</title>
        <authorList>
            <person name="Gilroy R."/>
            <person name="Ravi A."/>
            <person name="Getino M."/>
            <person name="Pursley I."/>
            <person name="Horton D.L."/>
            <person name="Alikhan N.F."/>
            <person name="Baker D."/>
            <person name="Gharbi K."/>
            <person name="Hall N."/>
            <person name="Watson M."/>
            <person name="Adriaenssens E.M."/>
            <person name="Foster-Nyarko E."/>
            <person name="Jarju S."/>
            <person name="Secka A."/>
            <person name="Antonio M."/>
            <person name="Oren A."/>
            <person name="Chaudhuri R.R."/>
            <person name="La Ragione R."/>
            <person name="Hildebrand F."/>
            <person name="Pallen M.J."/>
        </authorList>
    </citation>
    <scope>NUCLEOTIDE SEQUENCE</scope>
    <source>
        <strain evidence="7">6627</strain>
    </source>
</reference>
<reference evidence="7" key="2">
    <citation type="submission" date="2021-04" db="EMBL/GenBank/DDBJ databases">
        <authorList>
            <person name="Gilroy R."/>
        </authorList>
    </citation>
    <scope>NUCLEOTIDE SEQUENCE</scope>
    <source>
        <strain evidence="7">6627</strain>
    </source>
</reference>
<keyword evidence="3" id="KW-0511">Multifunctional enzyme</keyword>
<feature type="binding site" evidence="3">
    <location>
        <position position="278"/>
    </location>
    <ligand>
        <name>CTP</name>
        <dbReference type="ChEBI" id="CHEBI:37563"/>
    </ligand>
</feature>
<dbReference type="GO" id="GO:0071513">
    <property type="term" value="C:phosphopantothenoylcysteine decarboxylase complex"/>
    <property type="evidence" value="ECO:0007669"/>
    <property type="project" value="TreeGrafter"/>
</dbReference>
<keyword evidence="3" id="KW-0479">Metal-binding</keyword>
<comment type="caution">
    <text evidence="7">The sequence shown here is derived from an EMBL/GenBank/DDBJ whole genome shotgun (WGS) entry which is preliminary data.</text>
</comment>
<feature type="region of interest" description="Phosphopantothenoylcysteine decarboxylase" evidence="3">
    <location>
        <begin position="1"/>
        <end position="189"/>
    </location>
</feature>
<dbReference type="InterPro" id="IPR036551">
    <property type="entry name" value="Flavin_trans-like"/>
</dbReference>
<accession>A0A9D1UWJ1</accession>
<dbReference type="EMBL" id="DXFP01000025">
    <property type="protein sequence ID" value="HIX01762.1"/>
    <property type="molecule type" value="Genomic_DNA"/>
</dbReference>
<evidence type="ECO:0000256" key="2">
    <source>
        <dbReference type="ARBA" id="ARBA00023239"/>
    </source>
</evidence>
<gene>
    <name evidence="3 7" type="primary">coaBC</name>
    <name evidence="7" type="ORF">H9861_03310</name>
</gene>
<dbReference type="GO" id="GO:0004633">
    <property type="term" value="F:phosphopantothenoylcysteine decarboxylase activity"/>
    <property type="evidence" value="ECO:0007669"/>
    <property type="project" value="UniProtKB-UniRule"/>
</dbReference>
<dbReference type="Proteomes" id="UP000823963">
    <property type="component" value="Unassembled WGS sequence"/>
</dbReference>
<dbReference type="PANTHER" id="PTHR14359">
    <property type="entry name" value="HOMO-OLIGOMERIC FLAVIN CONTAINING CYS DECARBOXYLASE FAMILY"/>
    <property type="match status" value="1"/>
</dbReference>
<evidence type="ECO:0000313" key="7">
    <source>
        <dbReference type="EMBL" id="HIX01762.1"/>
    </source>
</evidence>
<keyword evidence="3 4" id="KW-0288">FMN</keyword>
<dbReference type="GO" id="GO:0010181">
    <property type="term" value="F:FMN binding"/>
    <property type="evidence" value="ECO:0007669"/>
    <property type="project" value="UniProtKB-UniRule"/>
</dbReference>
<organism evidence="7 8">
    <name type="scientific">Candidatus Ligilactobacillus excrementigallinarum</name>
    <dbReference type="NCBI Taxonomy" id="2838641"/>
    <lineage>
        <taxon>Bacteria</taxon>
        <taxon>Bacillati</taxon>
        <taxon>Bacillota</taxon>
        <taxon>Bacilli</taxon>
        <taxon>Lactobacillales</taxon>
        <taxon>Lactobacillaceae</taxon>
        <taxon>Ligilactobacillus</taxon>
    </lineage>
</organism>
<dbReference type="EC" id="4.1.1.36" evidence="3"/>
<dbReference type="Gene3D" id="3.40.50.1950">
    <property type="entry name" value="Flavin prenyltransferase-like"/>
    <property type="match status" value="1"/>
</dbReference>
<keyword evidence="3" id="KW-0460">Magnesium</keyword>
<evidence type="ECO:0000256" key="3">
    <source>
        <dbReference type="HAMAP-Rule" id="MF_02225"/>
    </source>
</evidence>
<dbReference type="SUPFAM" id="SSF102645">
    <property type="entry name" value="CoaB-like"/>
    <property type="match status" value="1"/>
</dbReference>
<comment type="pathway">
    <text evidence="3 4">Cofactor biosynthesis; coenzyme A biosynthesis; CoA from (R)-pantothenate: step 3/5.</text>
</comment>
<comment type="similarity">
    <text evidence="3 4">In the C-terminal section; belongs to the PPC synthetase family.</text>
</comment>
<feature type="domain" description="DNA/pantothenate metabolism flavoprotein C-terminal" evidence="6">
    <location>
        <begin position="185"/>
        <end position="395"/>
    </location>
</feature>
<dbReference type="GO" id="GO:0015937">
    <property type="term" value="P:coenzyme A biosynthetic process"/>
    <property type="evidence" value="ECO:0007669"/>
    <property type="project" value="UniProtKB-UniRule"/>
</dbReference>
<comment type="pathway">
    <text evidence="3 4">Cofactor biosynthesis; coenzyme A biosynthesis; CoA from (R)-pantothenate: step 2/5.</text>
</comment>
<keyword evidence="2 3" id="KW-0456">Lyase</keyword>
<evidence type="ECO:0000256" key="1">
    <source>
        <dbReference type="ARBA" id="ARBA00022793"/>
    </source>
</evidence>
<dbReference type="EC" id="6.3.2.5" evidence="3"/>
<dbReference type="InterPro" id="IPR035929">
    <property type="entry name" value="CoaB-like_sf"/>
</dbReference>
<dbReference type="GO" id="GO:0015941">
    <property type="term" value="P:pantothenate catabolic process"/>
    <property type="evidence" value="ECO:0007669"/>
    <property type="project" value="InterPro"/>
</dbReference>
<comment type="caution">
    <text evidence="3">Lacks conserved residue(s) required for the propagation of feature annotation.</text>
</comment>
<comment type="catalytic activity">
    <reaction evidence="3 4">
        <text>(R)-4'-phosphopantothenate + L-cysteine + CTP = N-[(R)-4-phosphopantothenoyl]-L-cysteine + CMP + diphosphate + H(+)</text>
        <dbReference type="Rhea" id="RHEA:19397"/>
        <dbReference type="ChEBI" id="CHEBI:10986"/>
        <dbReference type="ChEBI" id="CHEBI:15378"/>
        <dbReference type="ChEBI" id="CHEBI:33019"/>
        <dbReference type="ChEBI" id="CHEBI:35235"/>
        <dbReference type="ChEBI" id="CHEBI:37563"/>
        <dbReference type="ChEBI" id="CHEBI:59458"/>
        <dbReference type="ChEBI" id="CHEBI:60377"/>
        <dbReference type="EC" id="6.3.2.5"/>
    </reaction>
</comment>
<keyword evidence="1 3" id="KW-0210">Decarboxylase</keyword>
<dbReference type="GO" id="GO:0004632">
    <property type="term" value="F:phosphopantothenate--cysteine ligase activity"/>
    <property type="evidence" value="ECO:0007669"/>
    <property type="project" value="UniProtKB-UniRule"/>
</dbReference>
<feature type="domain" description="Flavoprotein" evidence="5">
    <location>
        <begin position="5"/>
        <end position="175"/>
    </location>
</feature>
<dbReference type="AlphaFoldDB" id="A0A9D1UWJ1"/>
<evidence type="ECO:0000256" key="4">
    <source>
        <dbReference type="RuleBase" id="RU364078"/>
    </source>
</evidence>
<evidence type="ECO:0000259" key="6">
    <source>
        <dbReference type="Pfam" id="PF04127"/>
    </source>
</evidence>
<dbReference type="Gene3D" id="3.40.50.10300">
    <property type="entry name" value="CoaB-like"/>
    <property type="match status" value="1"/>
</dbReference>
<dbReference type="InterPro" id="IPR003382">
    <property type="entry name" value="Flavoprotein"/>
</dbReference>
<feature type="binding site" evidence="3">
    <location>
        <position position="341"/>
    </location>
    <ligand>
        <name>CTP</name>
        <dbReference type="ChEBI" id="CHEBI:37563"/>
    </ligand>
</feature>
<dbReference type="SUPFAM" id="SSF52507">
    <property type="entry name" value="Homo-oligomeric flavin-containing Cys decarboxylases, HFCD"/>
    <property type="match status" value="1"/>
</dbReference>
<comment type="function">
    <text evidence="4">Catalyzes two steps in the biosynthesis of coenzyme A. In the first step cysteine is conjugated to 4'-phosphopantothenate to form 4-phosphopantothenoylcysteine, in the latter compound is decarboxylated to form 4'-phosphopantotheine.</text>
</comment>
<comment type="catalytic activity">
    <reaction evidence="3 4">
        <text>N-[(R)-4-phosphopantothenoyl]-L-cysteine + H(+) = (R)-4'-phosphopantetheine + CO2</text>
        <dbReference type="Rhea" id="RHEA:16793"/>
        <dbReference type="ChEBI" id="CHEBI:15378"/>
        <dbReference type="ChEBI" id="CHEBI:16526"/>
        <dbReference type="ChEBI" id="CHEBI:59458"/>
        <dbReference type="ChEBI" id="CHEBI:61723"/>
        <dbReference type="EC" id="4.1.1.36"/>
    </reaction>
</comment>
<dbReference type="PANTHER" id="PTHR14359:SF6">
    <property type="entry name" value="PHOSPHOPANTOTHENOYLCYSTEINE DECARBOXYLASE"/>
    <property type="match status" value="1"/>
</dbReference>
<dbReference type="GO" id="GO:0046872">
    <property type="term" value="F:metal ion binding"/>
    <property type="evidence" value="ECO:0007669"/>
    <property type="project" value="UniProtKB-KW"/>
</dbReference>
<dbReference type="Pfam" id="PF02441">
    <property type="entry name" value="Flavoprotein"/>
    <property type="match status" value="1"/>
</dbReference>
<protein>
    <recommendedName>
        <fullName evidence="3">Coenzyme A biosynthesis bifunctional protein CoaBC</fullName>
    </recommendedName>
    <alternativeName>
        <fullName evidence="3">DNA/pantothenate metabolism flavoprotein</fullName>
    </alternativeName>
    <alternativeName>
        <fullName evidence="3">Phosphopantothenoylcysteine synthetase/decarboxylase</fullName>
        <shortName evidence="3">PPCS-PPCDC</shortName>
    </alternativeName>
    <domain>
        <recommendedName>
            <fullName evidence="3">Phosphopantothenoylcysteine decarboxylase</fullName>
            <shortName evidence="3">PPC decarboxylase</shortName>
            <shortName evidence="3">PPC-DC</shortName>
            <ecNumber evidence="3">4.1.1.36</ecNumber>
        </recommendedName>
        <alternativeName>
            <fullName evidence="3">CoaC</fullName>
        </alternativeName>
    </domain>
    <domain>
        <recommendedName>
            <fullName evidence="3">Phosphopantothenate--cysteine ligase</fullName>
            <ecNumber evidence="3">6.3.2.5</ecNumber>
        </recommendedName>
        <alternativeName>
            <fullName evidence="3">CoaB</fullName>
        </alternativeName>
        <alternativeName>
            <fullName evidence="3">Phosphopantothenoylcysteine synthetase</fullName>
            <shortName evidence="3">PPC synthetase</shortName>
            <shortName evidence="3">PPC-S</shortName>
        </alternativeName>
    </domain>
</protein>
<feature type="binding site" evidence="3">
    <location>
        <position position="288"/>
    </location>
    <ligand>
        <name>CTP</name>
        <dbReference type="ChEBI" id="CHEBI:37563"/>
    </ligand>
</feature>
<feature type="binding site" evidence="3">
    <location>
        <position position="323"/>
    </location>
    <ligand>
        <name>CTP</name>
        <dbReference type="ChEBI" id="CHEBI:37563"/>
    </ligand>
</feature>
<sequence>MNSRKIALYVTGGIASYKIPQLVRLFVKNGDEVRVVMTANARRFVTPETLATVSKNHVVTNFEEEYQHDNFIPHIEMAQWADISLIAPATANLIGKLANGITDDIVTSTLIATNKMKMLVPAMNDQMWDNPATQRNLKQLTADGYQILQPATGLLAEGYSGKGRMPEVAEIFKWVNANQQSQQILAGKKILVTAGGTQEPIDPVRYIGNRSSGKMGIEIAKAAQKLGAQVTLVAARTKVPLPTNVDVVKIRTFNELSQVLQVNFEHCDALIMAAAVSDYHVENAANQKIKAQKNDEVTITLKRNPNLLKILNKQKKQQVLVGFAAETDHLVENAAAEFADKKIDLLVANDVSRKDIGFGSDQNEVVLFKKNHSNQKIAKTSKQKIAEIIVEETAKLIIKKEEEQN</sequence>
<dbReference type="InterPro" id="IPR007085">
    <property type="entry name" value="DNA/pantothenate-metab_flavo_C"/>
</dbReference>
<comment type="similarity">
    <text evidence="3 4">In the N-terminal section; belongs to the HFCD (homo-oligomeric flavin containing Cys decarboxylase) superfamily.</text>
</comment>
<comment type="function">
    <text evidence="3">Catalyzes two sequential steps in the biosynthesis of coenzyme A. In the first step cysteine is conjugated to 4'-phosphopantothenate to form 4-phosphopantothenoylcysteine. In the second step the latter compound is decarboxylated to form 4'-phosphopantotheine.</text>
</comment>
<dbReference type="InterPro" id="IPR005252">
    <property type="entry name" value="CoaBC"/>
</dbReference>
<dbReference type="NCBIfam" id="TIGR00521">
    <property type="entry name" value="coaBC_dfp"/>
    <property type="match status" value="1"/>
</dbReference>
<evidence type="ECO:0000259" key="5">
    <source>
        <dbReference type="Pfam" id="PF02441"/>
    </source>
</evidence>
<evidence type="ECO:0000313" key="8">
    <source>
        <dbReference type="Proteomes" id="UP000823963"/>
    </source>
</evidence>
<keyword evidence="3 4" id="KW-0285">Flavoprotein</keyword>
<proteinExistence type="inferred from homology"/>
<feature type="region of interest" description="Phosphopantothenate--cysteine ligase" evidence="3">
    <location>
        <begin position="190"/>
        <end position="405"/>
    </location>
</feature>